<comment type="caution">
    <text evidence="2">The sequence shown here is derived from an EMBL/GenBank/DDBJ whole genome shotgun (WGS) entry which is preliminary data.</text>
</comment>
<evidence type="ECO:0000256" key="1">
    <source>
        <dbReference type="SAM" id="MobiDB-lite"/>
    </source>
</evidence>
<dbReference type="EMBL" id="JXTB01000011">
    <property type="protein sequence ID" value="PON78038.1"/>
    <property type="molecule type" value="Genomic_DNA"/>
</dbReference>
<evidence type="ECO:0008006" key="4">
    <source>
        <dbReference type="Google" id="ProtNLM"/>
    </source>
</evidence>
<reference evidence="3" key="1">
    <citation type="submission" date="2016-06" db="EMBL/GenBank/DDBJ databases">
        <title>Parallel loss of symbiosis genes in relatives of nitrogen-fixing non-legume Parasponia.</title>
        <authorList>
            <person name="Van Velzen R."/>
            <person name="Holmer R."/>
            <person name="Bu F."/>
            <person name="Rutten L."/>
            <person name="Van Zeijl A."/>
            <person name="Liu W."/>
            <person name="Santuari L."/>
            <person name="Cao Q."/>
            <person name="Sharma T."/>
            <person name="Shen D."/>
            <person name="Roswanjaya Y."/>
            <person name="Wardhani T."/>
            <person name="Kalhor M.S."/>
            <person name="Jansen J."/>
            <person name="Van den Hoogen J."/>
            <person name="Gungor B."/>
            <person name="Hartog M."/>
            <person name="Hontelez J."/>
            <person name="Verver J."/>
            <person name="Yang W.-C."/>
            <person name="Schijlen E."/>
            <person name="Repin R."/>
            <person name="Schilthuizen M."/>
            <person name="Schranz E."/>
            <person name="Heidstra R."/>
            <person name="Miyata K."/>
            <person name="Fedorova E."/>
            <person name="Kohlen W."/>
            <person name="Bisseling T."/>
            <person name="Smit S."/>
            <person name="Geurts R."/>
        </authorList>
    </citation>
    <scope>NUCLEOTIDE SEQUENCE [LARGE SCALE GENOMIC DNA]</scope>
    <source>
        <strain evidence="3">cv. WU1-14</strain>
    </source>
</reference>
<name>A0A2P5DXL9_PARAD</name>
<dbReference type="OrthoDB" id="1194277at2759"/>
<organism evidence="2 3">
    <name type="scientific">Parasponia andersonii</name>
    <name type="common">Sponia andersonii</name>
    <dbReference type="NCBI Taxonomy" id="3476"/>
    <lineage>
        <taxon>Eukaryota</taxon>
        <taxon>Viridiplantae</taxon>
        <taxon>Streptophyta</taxon>
        <taxon>Embryophyta</taxon>
        <taxon>Tracheophyta</taxon>
        <taxon>Spermatophyta</taxon>
        <taxon>Magnoliopsida</taxon>
        <taxon>eudicotyledons</taxon>
        <taxon>Gunneridae</taxon>
        <taxon>Pentapetalae</taxon>
        <taxon>rosids</taxon>
        <taxon>fabids</taxon>
        <taxon>Rosales</taxon>
        <taxon>Cannabaceae</taxon>
        <taxon>Parasponia</taxon>
    </lineage>
</organism>
<keyword evidence="3" id="KW-1185">Reference proteome</keyword>
<evidence type="ECO:0000313" key="3">
    <source>
        <dbReference type="Proteomes" id="UP000237105"/>
    </source>
</evidence>
<gene>
    <name evidence="2" type="ORF">PanWU01x14_023920</name>
</gene>
<evidence type="ECO:0000313" key="2">
    <source>
        <dbReference type="EMBL" id="PON78038.1"/>
    </source>
</evidence>
<feature type="region of interest" description="Disordered" evidence="1">
    <location>
        <begin position="1"/>
        <end position="21"/>
    </location>
</feature>
<dbReference type="Proteomes" id="UP000237105">
    <property type="component" value="Unassembled WGS sequence"/>
</dbReference>
<dbReference type="AlphaFoldDB" id="A0A2P5DXL9"/>
<accession>A0A2P5DXL9</accession>
<proteinExistence type="predicted"/>
<feature type="non-terminal residue" evidence="2">
    <location>
        <position position="1"/>
    </location>
</feature>
<protein>
    <recommendedName>
        <fullName evidence="4">Reverse transcriptase domain-containing protein</fullName>
    </recommendedName>
</protein>
<sequence>LQGEASSKTSIEDFDPQKIDGEVKTGPIEDFEDLPIDRSSKVVKIGAKLQEPMRALLVAFLKSNLDIFAWRHSDMVGIDLNICVITLI</sequence>